<evidence type="ECO:0000256" key="4">
    <source>
        <dbReference type="ARBA" id="ARBA00022801"/>
    </source>
</evidence>
<evidence type="ECO:0000256" key="10">
    <source>
        <dbReference type="ARBA" id="ARBA00051666"/>
    </source>
</evidence>
<dbReference type="InterPro" id="IPR017853">
    <property type="entry name" value="GH"/>
</dbReference>
<dbReference type="InterPro" id="IPR001360">
    <property type="entry name" value="Glyco_hydro_1"/>
</dbReference>
<dbReference type="PANTHER" id="PTHR10353">
    <property type="entry name" value="GLYCOSYL HYDROLASE"/>
    <property type="match status" value="1"/>
</dbReference>
<evidence type="ECO:0000256" key="16">
    <source>
        <dbReference type="ARBA" id="ARBA00083229"/>
    </source>
</evidence>
<keyword evidence="5" id="KW-0326">Glycosidase</keyword>
<evidence type="ECO:0000256" key="7">
    <source>
        <dbReference type="ARBA" id="ARBA00048813"/>
    </source>
</evidence>
<dbReference type="GO" id="GO:0016052">
    <property type="term" value="P:carbohydrate catabolic process"/>
    <property type="evidence" value="ECO:0007669"/>
    <property type="project" value="UniProtKB-ARBA"/>
</dbReference>
<dbReference type="EC" id="3.2.1.46" evidence="2"/>
<proteinExistence type="inferred from homology"/>
<dbReference type="GO" id="GO:0008422">
    <property type="term" value="F:beta-glucosidase activity"/>
    <property type="evidence" value="ECO:0007669"/>
    <property type="project" value="UniProtKB-EC"/>
</dbReference>
<evidence type="ECO:0000256" key="1">
    <source>
        <dbReference type="ARBA" id="ARBA00000448"/>
    </source>
</evidence>
<evidence type="ECO:0000256" key="2">
    <source>
        <dbReference type="ARBA" id="ARBA00012657"/>
    </source>
</evidence>
<dbReference type="SUPFAM" id="SSF51445">
    <property type="entry name" value="(Trans)glycosidases"/>
    <property type="match status" value="1"/>
</dbReference>
<sequence length="498" mass="57380">MLIGGCLAQQKQERHFPSDFIFGAATSAYQVEGGWNADGKGESIWDRLAHTKIQDVLDQSTGDIAADTYNNYKRDVEMMRELGLDAYRFSLAWSRILPDGTINNINEAGVTFYNNLIDEMLKYNIKPLVTLYHWDLPQKLQDLGGFMNPLFPEWYEDYARLAFERFGDRVKLWITFNEPREICYEGYGGYTKAPQVNRTDIGTYHCGKNLILAHAKAYRTYVTHFKPTQNGECGITISVNWFGPLTDSKEDEYAAELRRQAEWGIYAEPIFSEEGGWPKEISEIVAKKSIEQGYKTSRLPEFTNEEKKFVQGTYDFFGVNHYSSYLVSANEHKVDHPVPSILADVDVGVYRPPAWMPSASTWLVMAPNSVYNALTHLMRKYNNPPFYITENGWSEHPEAPLIDNVRIIYYRAALNSALDAIEAGVNLKGYMAWSLLDNYEWTEGYTIRFGLYQVDFESEQRTRTARKSAFIYKQIVKTRVIDPDYEPDNMTMWIDEGH</sequence>
<evidence type="ECO:0000256" key="3">
    <source>
        <dbReference type="ARBA" id="ARBA00012744"/>
    </source>
</evidence>
<keyword evidence="18" id="KW-1185">Reference proteome</keyword>
<name>A0AAU9UGB7_EUPED</name>
<evidence type="ECO:0000256" key="8">
    <source>
        <dbReference type="ARBA" id="ARBA00050809"/>
    </source>
</evidence>
<comment type="catalytic activity">
    <reaction evidence="9">
        <text>a beta-D-xylosyl-(1&lt;-&gt;1')-N-acylsphing-4-enine + cholesterol = cholesteryl 3-beta-D-xyloside + an N-acylsphing-4-enine</text>
        <dbReference type="Rhea" id="RHEA:70239"/>
        <dbReference type="ChEBI" id="CHEBI:16113"/>
        <dbReference type="ChEBI" id="CHEBI:52639"/>
        <dbReference type="ChEBI" id="CHEBI:189067"/>
        <dbReference type="ChEBI" id="CHEBI:189068"/>
    </reaction>
    <physiologicalReaction direction="left-to-right" evidence="9">
        <dbReference type="Rhea" id="RHEA:70240"/>
    </physiologicalReaction>
    <physiologicalReaction direction="right-to-left" evidence="9">
        <dbReference type="Rhea" id="RHEA:70241"/>
    </physiologicalReaction>
</comment>
<evidence type="ECO:0000256" key="15">
    <source>
        <dbReference type="ARBA" id="ARBA00081896"/>
    </source>
</evidence>
<dbReference type="FunFam" id="3.20.20.80:FF:000011">
    <property type="entry name" value="Cytosolic beta-glucosidase"/>
    <property type="match status" value="1"/>
</dbReference>
<comment type="catalytic activity">
    <reaction evidence="10">
        <text>beta-D-glucosyl-(1&lt;-&gt;1)-N-octadecanoylsphing-4-enine + H2O = N-octadecanoylsphing-4-enine + D-glucose</text>
        <dbReference type="Rhea" id="RHEA:59284"/>
        <dbReference type="ChEBI" id="CHEBI:4167"/>
        <dbReference type="ChEBI" id="CHEBI:15377"/>
        <dbReference type="ChEBI" id="CHEBI:72961"/>
        <dbReference type="ChEBI" id="CHEBI:84719"/>
    </reaction>
    <physiologicalReaction direction="left-to-right" evidence="10">
        <dbReference type="Rhea" id="RHEA:59285"/>
    </physiologicalReaction>
</comment>
<evidence type="ECO:0000313" key="17">
    <source>
        <dbReference type="EMBL" id="CAH2096847.1"/>
    </source>
</evidence>
<comment type="catalytic activity">
    <reaction evidence="8">
        <text>beta-D-galactosyl-(1&lt;-&gt;1')-N-octadecanoylsphing-4-enine + H2O = N-octadecanoylsphing-4-enine + D-galactose</text>
        <dbReference type="Rhea" id="RHEA:59292"/>
        <dbReference type="ChEBI" id="CHEBI:4139"/>
        <dbReference type="ChEBI" id="CHEBI:15377"/>
        <dbReference type="ChEBI" id="CHEBI:72961"/>
        <dbReference type="ChEBI" id="CHEBI:84720"/>
    </reaction>
    <physiologicalReaction direction="left-to-right" evidence="8">
        <dbReference type="Rhea" id="RHEA:59293"/>
    </physiologicalReaction>
</comment>
<reference evidence="17" key="1">
    <citation type="submission" date="2022-03" db="EMBL/GenBank/DDBJ databases">
        <authorList>
            <person name="Tunstrom K."/>
        </authorList>
    </citation>
    <scope>NUCLEOTIDE SEQUENCE</scope>
</reference>
<evidence type="ECO:0000256" key="9">
    <source>
        <dbReference type="ARBA" id="ARBA00051414"/>
    </source>
</evidence>
<dbReference type="EC" id="3.2.1.21" evidence="3"/>
<comment type="caution">
    <text evidence="17">The sequence shown here is derived from an EMBL/GenBank/DDBJ whole genome shotgun (WGS) entry which is preliminary data.</text>
</comment>
<comment type="similarity">
    <text evidence="12">Belongs to the glycosyl hydrolase 1 family. Klotho subfamily.</text>
</comment>
<dbReference type="GO" id="GO:0004336">
    <property type="term" value="F:galactosylceramidase activity"/>
    <property type="evidence" value="ECO:0007669"/>
    <property type="project" value="UniProtKB-EC"/>
</dbReference>
<organism evidence="17 18">
    <name type="scientific">Euphydryas editha</name>
    <name type="common">Edith's checkerspot</name>
    <dbReference type="NCBI Taxonomy" id="104508"/>
    <lineage>
        <taxon>Eukaryota</taxon>
        <taxon>Metazoa</taxon>
        <taxon>Ecdysozoa</taxon>
        <taxon>Arthropoda</taxon>
        <taxon>Hexapoda</taxon>
        <taxon>Insecta</taxon>
        <taxon>Pterygota</taxon>
        <taxon>Neoptera</taxon>
        <taxon>Endopterygota</taxon>
        <taxon>Lepidoptera</taxon>
        <taxon>Glossata</taxon>
        <taxon>Ditrysia</taxon>
        <taxon>Papilionoidea</taxon>
        <taxon>Nymphalidae</taxon>
        <taxon>Nymphalinae</taxon>
        <taxon>Euphydryas</taxon>
    </lineage>
</organism>
<comment type="catalytic activity">
    <reaction evidence="7">
        <text>beta-D-galactosyl-(1&lt;-&gt;1)-sphing-4-enine + H2O = sphing-4-enine + D-galactose</text>
        <dbReference type="Rhea" id="RHEA:43908"/>
        <dbReference type="ChEBI" id="CHEBI:4139"/>
        <dbReference type="ChEBI" id="CHEBI:15377"/>
        <dbReference type="ChEBI" id="CHEBI:57756"/>
        <dbReference type="ChEBI" id="CHEBI:57934"/>
    </reaction>
    <physiologicalReaction direction="left-to-right" evidence="7">
        <dbReference type="Rhea" id="RHEA:43909"/>
    </physiologicalReaction>
</comment>
<keyword evidence="4" id="KW-0378">Hydrolase</keyword>
<gene>
    <name evidence="17" type="ORF">EEDITHA_LOCUS12137</name>
</gene>
<evidence type="ECO:0000256" key="6">
    <source>
        <dbReference type="ARBA" id="ARBA00033698"/>
    </source>
</evidence>
<dbReference type="Pfam" id="PF00232">
    <property type="entry name" value="Glyco_hydro_1"/>
    <property type="match status" value="1"/>
</dbReference>
<dbReference type="PRINTS" id="PR00131">
    <property type="entry name" value="GLHYDRLASE1"/>
</dbReference>
<accession>A0AAU9UGB7</accession>
<protein>
    <recommendedName>
        <fullName evidence="13">Cytosolic beta-glucosidase</fullName>
        <ecNumber evidence="3">3.2.1.21</ecNumber>
        <ecNumber evidence="2">3.2.1.46</ecNumber>
    </recommendedName>
    <alternativeName>
        <fullName evidence="14">Cytosolic galactosylceramidase</fullName>
    </alternativeName>
    <alternativeName>
        <fullName evidence="16">Cytosolic glucosylceramidase</fullName>
    </alternativeName>
    <alternativeName>
        <fullName evidence="15">Cytosolic glycosylceramidase</fullName>
    </alternativeName>
</protein>
<evidence type="ECO:0000256" key="12">
    <source>
        <dbReference type="ARBA" id="ARBA00060858"/>
    </source>
</evidence>
<comment type="catalytic activity">
    <reaction evidence="6">
        <text>a beta-D-galactosyl-(1&lt;-&gt;1')-N-acylsphing-4-enine + H2O = an N-acylsphing-4-enine + D-galactose</text>
        <dbReference type="Rhea" id="RHEA:14297"/>
        <dbReference type="ChEBI" id="CHEBI:4139"/>
        <dbReference type="ChEBI" id="CHEBI:15377"/>
        <dbReference type="ChEBI" id="CHEBI:18390"/>
        <dbReference type="ChEBI" id="CHEBI:52639"/>
        <dbReference type="EC" id="3.2.1.46"/>
    </reaction>
    <physiologicalReaction direction="left-to-right" evidence="6">
        <dbReference type="Rhea" id="RHEA:14298"/>
    </physiologicalReaction>
</comment>
<comment type="catalytic activity">
    <reaction evidence="11">
        <text>beta-D-glucosyl-(1&lt;-&gt;1)-sphing-4-enine + H2O = sphing-4-enine + D-glucose</text>
        <dbReference type="Rhea" id="RHEA:59288"/>
        <dbReference type="ChEBI" id="CHEBI:4167"/>
        <dbReference type="ChEBI" id="CHEBI:15377"/>
        <dbReference type="ChEBI" id="CHEBI:57756"/>
        <dbReference type="ChEBI" id="CHEBI:83992"/>
    </reaction>
    <physiologicalReaction direction="left-to-right" evidence="11">
        <dbReference type="Rhea" id="RHEA:59289"/>
    </physiologicalReaction>
</comment>
<dbReference type="AlphaFoldDB" id="A0AAU9UGB7"/>
<dbReference type="InterPro" id="IPR033132">
    <property type="entry name" value="GH_1_N_CS"/>
</dbReference>
<evidence type="ECO:0000256" key="5">
    <source>
        <dbReference type="ARBA" id="ARBA00023295"/>
    </source>
</evidence>
<dbReference type="EMBL" id="CAKOGL010000017">
    <property type="protein sequence ID" value="CAH2096847.1"/>
    <property type="molecule type" value="Genomic_DNA"/>
</dbReference>
<dbReference type="PROSITE" id="PS00653">
    <property type="entry name" value="GLYCOSYL_HYDROL_F1_2"/>
    <property type="match status" value="1"/>
</dbReference>
<evidence type="ECO:0000256" key="11">
    <source>
        <dbReference type="ARBA" id="ARBA00052085"/>
    </source>
</evidence>
<dbReference type="PANTHER" id="PTHR10353:SF36">
    <property type="entry name" value="LP05116P"/>
    <property type="match status" value="1"/>
</dbReference>
<evidence type="ECO:0000313" key="18">
    <source>
        <dbReference type="Proteomes" id="UP001153954"/>
    </source>
</evidence>
<comment type="catalytic activity">
    <reaction evidence="1">
        <text>Hydrolysis of terminal, non-reducing beta-D-glucosyl residues with release of beta-D-glucose.</text>
        <dbReference type="EC" id="3.2.1.21"/>
    </reaction>
</comment>
<dbReference type="Proteomes" id="UP001153954">
    <property type="component" value="Unassembled WGS sequence"/>
</dbReference>
<evidence type="ECO:0000256" key="14">
    <source>
        <dbReference type="ARBA" id="ARBA00079026"/>
    </source>
</evidence>
<evidence type="ECO:0000256" key="13">
    <source>
        <dbReference type="ARBA" id="ARBA00068094"/>
    </source>
</evidence>
<dbReference type="Gene3D" id="3.20.20.80">
    <property type="entry name" value="Glycosidases"/>
    <property type="match status" value="1"/>
</dbReference>